<dbReference type="EMBL" id="DWUX01000035">
    <property type="protein sequence ID" value="HJD38767.1"/>
    <property type="molecule type" value="Genomic_DNA"/>
</dbReference>
<evidence type="ECO:0000256" key="1">
    <source>
        <dbReference type="SAM" id="Phobius"/>
    </source>
</evidence>
<keyword evidence="1" id="KW-0472">Membrane</keyword>
<dbReference type="InterPro" id="IPR025962">
    <property type="entry name" value="SdpI/YhfL"/>
</dbReference>
<dbReference type="PANTHER" id="PTHR37810:SF5">
    <property type="entry name" value="IMMUNITY PROTEIN SDPI"/>
    <property type="match status" value="1"/>
</dbReference>
<dbReference type="AlphaFoldDB" id="A0A9D2R6J0"/>
<sequence>MNSSKKFFLLTTVICLLPMLFGIAVCGKVPAEIPMKWYSDGSVGQYMPKEVTIFGLPLFLAVINGVVHFAINTDPKKANIGSSLKMIGKWICPLASLIAVPCALLYGMGYRVPMERVIPIVIGIAFVAAGNYFPKSRRNYTVGIKIPWTLNSDENWKKTHHLAAYMWMISGVLIILMAILPGGFLYVGLPAAILLMAFVPIVYSYLLYRKGI</sequence>
<accession>A0A9D2R6J0</accession>
<dbReference type="InterPro" id="IPR026272">
    <property type="entry name" value="SdpI"/>
</dbReference>
<reference evidence="3" key="1">
    <citation type="journal article" date="2021" name="PeerJ">
        <title>Extensive microbial diversity within the chicken gut microbiome revealed by metagenomics and culture.</title>
        <authorList>
            <person name="Gilroy R."/>
            <person name="Ravi A."/>
            <person name="Getino M."/>
            <person name="Pursley I."/>
            <person name="Horton D.L."/>
            <person name="Alikhan N.F."/>
            <person name="Baker D."/>
            <person name="Gharbi K."/>
            <person name="Hall N."/>
            <person name="Watson M."/>
            <person name="Adriaenssens E.M."/>
            <person name="Foster-Nyarko E."/>
            <person name="Jarju S."/>
            <person name="Secka A."/>
            <person name="Antonio M."/>
            <person name="Oren A."/>
            <person name="Chaudhuri R.R."/>
            <person name="La Ragione R."/>
            <person name="Hildebrand F."/>
            <person name="Pallen M.J."/>
        </authorList>
    </citation>
    <scope>NUCLEOTIDE SEQUENCE</scope>
    <source>
        <strain evidence="3">ChiW19-6364</strain>
    </source>
</reference>
<feature type="transmembrane region" description="Helical" evidence="1">
    <location>
        <begin position="116"/>
        <end position="133"/>
    </location>
</feature>
<dbReference type="PANTHER" id="PTHR37810">
    <property type="entry name" value="IMMUNITY PROTEIN SDPI"/>
    <property type="match status" value="1"/>
</dbReference>
<dbReference type="Pfam" id="PF13630">
    <property type="entry name" value="SdpI"/>
    <property type="match status" value="1"/>
</dbReference>
<feature type="domain" description="DUF1648" evidence="2">
    <location>
        <begin position="13"/>
        <end position="60"/>
    </location>
</feature>
<organism evidence="3 4">
    <name type="scientific">Candidatus Blautia stercoripullorum</name>
    <dbReference type="NCBI Taxonomy" id="2838502"/>
    <lineage>
        <taxon>Bacteria</taxon>
        <taxon>Bacillati</taxon>
        <taxon>Bacillota</taxon>
        <taxon>Clostridia</taxon>
        <taxon>Lachnospirales</taxon>
        <taxon>Lachnospiraceae</taxon>
        <taxon>Blautia</taxon>
    </lineage>
</organism>
<evidence type="ECO:0000259" key="2">
    <source>
        <dbReference type="Pfam" id="PF07853"/>
    </source>
</evidence>
<evidence type="ECO:0000313" key="3">
    <source>
        <dbReference type="EMBL" id="HJD38767.1"/>
    </source>
</evidence>
<feature type="transmembrane region" description="Helical" evidence="1">
    <location>
        <begin position="91"/>
        <end position="110"/>
    </location>
</feature>
<protein>
    <submittedName>
        <fullName evidence="3">SdpI family protein</fullName>
    </submittedName>
</protein>
<dbReference type="PIRSF" id="PIRSF038959">
    <property type="entry name" value="SdpI"/>
    <property type="match status" value="1"/>
</dbReference>
<feature type="transmembrane region" description="Helical" evidence="1">
    <location>
        <begin position="186"/>
        <end position="208"/>
    </location>
</feature>
<reference evidence="3" key="2">
    <citation type="submission" date="2021-04" db="EMBL/GenBank/DDBJ databases">
        <authorList>
            <person name="Gilroy R."/>
        </authorList>
    </citation>
    <scope>NUCLEOTIDE SEQUENCE</scope>
    <source>
        <strain evidence="3">ChiW19-6364</strain>
    </source>
</reference>
<dbReference type="Pfam" id="PF07853">
    <property type="entry name" value="DUF1648"/>
    <property type="match status" value="1"/>
</dbReference>
<feature type="transmembrane region" description="Helical" evidence="1">
    <location>
        <begin position="162"/>
        <end position="180"/>
    </location>
</feature>
<feature type="transmembrane region" description="Helical" evidence="1">
    <location>
        <begin position="51"/>
        <end position="71"/>
    </location>
</feature>
<dbReference type="InterPro" id="IPR012867">
    <property type="entry name" value="DUF1648"/>
</dbReference>
<proteinExistence type="predicted"/>
<name>A0A9D2R6J0_9FIRM</name>
<dbReference type="Proteomes" id="UP000823850">
    <property type="component" value="Unassembled WGS sequence"/>
</dbReference>
<evidence type="ECO:0000313" key="4">
    <source>
        <dbReference type="Proteomes" id="UP000823850"/>
    </source>
</evidence>
<gene>
    <name evidence="3" type="ORF">H9913_01945</name>
</gene>
<dbReference type="GO" id="GO:0009636">
    <property type="term" value="P:response to toxic substance"/>
    <property type="evidence" value="ECO:0007669"/>
    <property type="project" value="TreeGrafter"/>
</dbReference>
<keyword evidence="1" id="KW-0812">Transmembrane</keyword>
<keyword evidence="1" id="KW-1133">Transmembrane helix</keyword>
<comment type="caution">
    <text evidence="3">The sequence shown here is derived from an EMBL/GenBank/DDBJ whole genome shotgun (WGS) entry which is preliminary data.</text>
</comment>